<dbReference type="AlphaFoldDB" id="A0A9N9FU98"/>
<dbReference type="EMBL" id="CAJVPP010001528">
    <property type="protein sequence ID" value="CAG8560565.1"/>
    <property type="molecule type" value="Genomic_DNA"/>
</dbReference>
<accession>A0A9N9FU98</accession>
<gene>
    <name evidence="1" type="ORF">FMOSSE_LOCUS6938</name>
</gene>
<comment type="caution">
    <text evidence="1">The sequence shown here is derived from an EMBL/GenBank/DDBJ whole genome shotgun (WGS) entry which is preliminary data.</text>
</comment>
<organism evidence="1 2">
    <name type="scientific">Funneliformis mosseae</name>
    <name type="common">Endomycorrhizal fungus</name>
    <name type="synonym">Glomus mosseae</name>
    <dbReference type="NCBI Taxonomy" id="27381"/>
    <lineage>
        <taxon>Eukaryota</taxon>
        <taxon>Fungi</taxon>
        <taxon>Fungi incertae sedis</taxon>
        <taxon>Mucoromycota</taxon>
        <taxon>Glomeromycotina</taxon>
        <taxon>Glomeromycetes</taxon>
        <taxon>Glomerales</taxon>
        <taxon>Glomeraceae</taxon>
        <taxon>Funneliformis</taxon>
    </lineage>
</organism>
<proteinExistence type="predicted"/>
<protein>
    <submittedName>
        <fullName evidence="1">4892_t:CDS:1</fullName>
    </submittedName>
</protein>
<keyword evidence="2" id="KW-1185">Reference proteome</keyword>
<evidence type="ECO:0000313" key="1">
    <source>
        <dbReference type="EMBL" id="CAG8560565.1"/>
    </source>
</evidence>
<dbReference type="Proteomes" id="UP000789375">
    <property type="component" value="Unassembled WGS sequence"/>
</dbReference>
<reference evidence="1" key="1">
    <citation type="submission" date="2021-06" db="EMBL/GenBank/DDBJ databases">
        <authorList>
            <person name="Kallberg Y."/>
            <person name="Tangrot J."/>
            <person name="Rosling A."/>
        </authorList>
    </citation>
    <scope>NUCLEOTIDE SEQUENCE</scope>
    <source>
        <strain evidence="1">87-6 pot B 2015</strain>
    </source>
</reference>
<name>A0A9N9FU98_FUNMO</name>
<evidence type="ECO:0000313" key="2">
    <source>
        <dbReference type="Proteomes" id="UP000789375"/>
    </source>
</evidence>
<sequence>MVDTILQEPSGFSISTTRDAHGPQRAFIFRILDHEPDLW</sequence>